<dbReference type="RefSeq" id="WP_075276139.1">
    <property type="nucleotide sequence ID" value="NZ_CP016908.1"/>
</dbReference>
<dbReference type="STRING" id="1882918.BCY86_01435"/>
<sequence length="75" mass="8266">MLQLLYWVGGNAREQGDRLGAAADYNRALAYAPDDPLPLRTVAQMHCAIRSLRRIQKIVISILVALIVLGGEMMS</sequence>
<organism evidence="1 2">
    <name type="scientific">Pajaroellobacter abortibovis</name>
    <dbReference type="NCBI Taxonomy" id="1882918"/>
    <lineage>
        <taxon>Bacteria</taxon>
        <taxon>Pseudomonadati</taxon>
        <taxon>Myxococcota</taxon>
        <taxon>Polyangia</taxon>
        <taxon>Polyangiales</taxon>
        <taxon>Polyangiaceae</taxon>
    </lineage>
</organism>
<protein>
    <recommendedName>
        <fullName evidence="3">Tetratricopeptide repeat protein</fullName>
    </recommendedName>
</protein>
<accession>A0A1L6MVG5</accession>
<dbReference type="Proteomes" id="UP000185544">
    <property type="component" value="Chromosome"/>
</dbReference>
<gene>
    <name evidence="1" type="ORF">BCY86_01435</name>
</gene>
<evidence type="ECO:0000313" key="2">
    <source>
        <dbReference type="Proteomes" id="UP000185544"/>
    </source>
</evidence>
<evidence type="ECO:0000313" key="1">
    <source>
        <dbReference type="EMBL" id="APR99491.1"/>
    </source>
</evidence>
<name>A0A1L6MVG5_9BACT</name>
<reference evidence="1 2" key="1">
    <citation type="submission" date="2016-08" db="EMBL/GenBank/DDBJ databases">
        <title>Identification and validation of antigenic proteins from Pajaroellobacter abortibovis using de-novo genome sequence assembly and reverse vaccinology.</title>
        <authorList>
            <person name="Welly B.T."/>
            <person name="Miller M.R."/>
            <person name="Stott J.L."/>
            <person name="Blanchard M.T."/>
            <person name="Islas-Trejo A.D."/>
            <person name="O'Rourke S.M."/>
            <person name="Young A.E."/>
            <person name="Medrano J.F."/>
            <person name="Van Eenennaam A.L."/>
        </authorList>
    </citation>
    <scope>NUCLEOTIDE SEQUENCE [LARGE SCALE GENOMIC DNA]</scope>
    <source>
        <strain evidence="1 2">BTF92-0548A/99-0131</strain>
    </source>
</reference>
<keyword evidence="2" id="KW-1185">Reference proteome</keyword>
<proteinExistence type="predicted"/>
<dbReference type="AlphaFoldDB" id="A0A1L6MVG5"/>
<dbReference type="EMBL" id="CP016908">
    <property type="protein sequence ID" value="APR99491.1"/>
    <property type="molecule type" value="Genomic_DNA"/>
</dbReference>
<evidence type="ECO:0008006" key="3">
    <source>
        <dbReference type="Google" id="ProtNLM"/>
    </source>
</evidence>
<dbReference type="KEGG" id="pabo:BCY86_01435"/>